<evidence type="ECO:0000313" key="1">
    <source>
        <dbReference type="EMBL" id="RMI03522.1"/>
    </source>
</evidence>
<dbReference type="Proteomes" id="UP000269289">
    <property type="component" value="Unassembled WGS sequence"/>
</dbReference>
<gene>
    <name evidence="1" type="ORF">EBM89_19310</name>
</gene>
<organism evidence="1 2">
    <name type="scientific">Cellulomonas triticagri</name>
    <dbReference type="NCBI Taxonomy" id="2483352"/>
    <lineage>
        <taxon>Bacteria</taxon>
        <taxon>Bacillati</taxon>
        <taxon>Actinomycetota</taxon>
        <taxon>Actinomycetes</taxon>
        <taxon>Micrococcales</taxon>
        <taxon>Cellulomonadaceae</taxon>
        <taxon>Cellulomonas</taxon>
    </lineage>
</organism>
<dbReference type="Pfam" id="PF11305">
    <property type="entry name" value="DUF3107"/>
    <property type="match status" value="1"/>
</dbReference>
<evidence type="ECO:0000313" key="2">
    <source>
        <dbReference type="Proteomes" id="UP000269289"/>
    </source>
</evidence>
<reference evidence="1 2" key="1">
    <citation type="submission" date="2018-10" db="EMBL/GenBank/DDBJ databases">
        <title>Isolation, diversity and antifungal activity of actinobacteria from wheat.</title>
        <authorList>
            <person name="Han C."/>
        </authorList>
    </citation>
    <scope>NUCLEOTIDE SEQUENCE [LARGE SCALE GENOMIC DNA]</scope>
    <source>
        <strain evidence="1 2">NEAU-YY56</strain>
    </source>
</reference>
<dbReference type="OrthoDB" id="3268468at2"/>
<dbReference type="EMBL" id="RFFI01000174">
    <property type="protein sequence ID" value="RMI03522.1"/>
    <property type="molecule type" value="Genomic_DNA"/>
</dbReference>
<dbReference type="RefSeq" id="WP_122151224.1">
    <property type="nucleotide sequence ID" value="NZ_RFFI01000174.1"/>
</dbReference>
<protein>
    <submittedName>
        <fullName evidence="1">DUF3107 domain-containing protein</fullName>
    </submittedName>
</protein>
<proteinExistence type="predicted"/>
<dbReference type="AlphaFoldDB" id="A0A3M2INM8"/>
<sequence length="74" mass="7739">MDITIGVQNLPRELVIESDQSADEVTAAVTAALTGKPVLELVDTRGRRVIVPSATIGYVEIGSESKGRVGFGAI</sequence>
<keyword evidence="2" id="KW-1185">Reference proteome</keyword>
<comment type="caution">
    <text evidence="1">The sequence shown here is derived from an EMBL/GenBank/DDBJ whole genome shotgun (WGS) entry which is preliminary data.</text>
</comment>
<name>A0A3M2INM8_9CELL</name>
<dbReference type="InterPro" id="IPR021456">
    <property type="entry name" value="DUF3107"/>
</dbReference>
<accession>A0A3M2INM8</accession>